<evidence type="ECO:0000313" key="2">
    <source>
        <dbReference type="Proteomes" id="UP000499080"/>
    </source>
</evidence>
<sequence length="92" mass="10595">MARWLRKFLRRAIRCLCCVSKASDYCENIYVGEDMVYFPYPQPSDLNEKLELELAAIYKAYQSPEIESISSEIASISSSEYYTCPEEISNSS</sequence>
<dbReference type="Proteomes" id="UP000499080">
    <property type="component" value="Unassembled WGS sequence"/>
</dbReference>
<keyword evidence="2" id="KW-1185">Reference proteome</keyword>
<evidence type="ECO:0000313" key="1">
    <source>
        <dbReference type="EMBL" id="GBN42334.1"/>
    </source>
</evidence>
<dbReference type="EMBL" id="BGPR01009795">
    <property type="protein sequence ID" value="GBN42334.1"/>
    <property type="molecule type" value="Genomic_DNA"/>
</dbReference>
<name>A0A4Y2NTJ2_ARAVE</name>
<accession>A0A4Y2NTJ2</accession>
<gene>
    <name evidence="1" type="ORF">AVEN_63133_1</name>
</gene>
<comment type="caution">
    <text evidence="1">The sequence shown here is derived from an EMBL/GenBank/DDBJ whole genome shotgun (WGS) entry which is preliminary data.</text>
</comment>
<reference evidence="1 2" key="1">
    <citation type="journal article" date="2019" name="Sci. Rep.">
        <title>Orb-weaving spider Araneus ventricosus genome elucidates the spidroin gene catalogue.</title>
        <authorList>
            <person name="Kono N."/>
            <person name="Nakamura H."/>
            <person name="Ohtoshi R."/>
            <person name="Moran D.A.P."/>
            <person name="Shinohara A."/>
            <person name="Yoshida Y."/>
            <person name="Fujiwara M."/>
            <person name="Mori M."/>
            <person name="Tomita M."/>
            <person name="Arakawa K."/>
        </authorList>
    </citation>
    <scope>NUCLEOTIDE SEQUENCE [LARGE SCALE GENOMIC DNA]</scope>
</reference>
<organism evidence="1 2">
    <name type="scientific">Araneus ventricosus</name>
    <name type="common">Orbweaver spider</name>
    <name type="synonym">Epeira ventricosa</name>
    <dbReference type="NCBI Taxonomy" id="182803"/>
    <lineage>
        <taxon>Eukaryota</taxon>
        <taxon>Metazoa</taxon>
        <taxon>Ecdysozoa</taxon>
        <taxon>Arthropoda</taxon>
        <taxon>Chelicerata</taxon>
        <taxon>Arachnida</taxon>
        <taxon>Araneae</taxon>
        <taxon>Araneomorphae</taxon>
        <taxon>Entelegynae</taxon>
        <taxon>Araneoidea</taxon>
        <taxon>Araneidae</taxon>
        <taxon>Araneus</taxon>
    </lineage>
</organism>
<protein>
    <submittedName>
        <fullName evidence="1">Uncharacterized protein</fullName>
    </submittedName>
</protein>
<dbReference type="AlphaFoldDB" id="A0A4Y2NTJ2"/>
<proteinExistence type="predicted"/>